<dbReference type="Proteomes" id="UP001174136">
    <property type="component" value="Unassembled WGS sequence"/>
</dbReference>
<dbReference type="GO" id="GO:0035723">
    <property type="term" value="P:interleukin-15-mediated signaling pathway"/>
    <property type="evidence" value="ECO:0007669"/>
    <property type="project" value="TreeGrafter"/>
</dbReference>
<dbReference type="EMBL" id="JAOPHQ010006418">
    <property type="protein sequence ID" value="KAK0131655.1"/>
    <property type="molecule type" value="Genomic_DNA"/>
</dbReference>
<keyword evidence="2" id="KW-0732">Signal</keyword>
<feature type="transmembrane region" description="Helical" evidence="1">
    <location>
        <begin position="208"/>
        <end position="229"/>
    </location>
</feature>
<reference evidence="4" key="1">
    <citation type="journal article" date="2023" name="Front. Mar. Sci.">
        <title>A new Merluccius polli reference genome to investigate the effects of global change in West African waters.</title>
        <authorList>
            <person name="Mateo J.L."/>
            <person name="Blanco-Fernandez C."/>
            <person name="Garcia-Vazquez E."/>
            <person name="Machado-Schiaffino G."/>
        </authorList>
    </citation>
    <scope>NUCLEOTIDE SEQUENCE</scope>
    <source>
        <strain evidence="4">C29</strain>
        <tissue evidence="4">Fin</tissue>
    </source>
</reference>
<dbReference type="GO" id="GO:0045121">
    <property type="term" value="C:membrane raft"/>
    <property type="evidence" value="ECO:0007669"/>
    <property type="project" value="TreeGrafter"/>
</dbReference>
<dbReference type="InterPro" id="IPR036179">
    <property type="entry name" value="Ig-like_dom_sf"/>
</dbReference>
<dbReference type="GO" id="GO:0070374">
    <property type="term" value="P:positive regulation of ERK1 and ERK2 cascade"/>
    <property type="evidence" value="ECO:0007669"/>
    <property type="project" value="TreeGrafter"/>
</dbReference>
<dbReference type="InterPro" id="IPR013783">
    <property type="entry name" value="Ig-like_fold"/>
</dbReference>
<feature type="domain" description="Ig-like" evidence="3">
    <location>
        <begin position="32"/>
        <end position="109"/>
    </location>
</feature>
<proteinExistence type="predicted"/>
<dbReference type="AlphaFoldDB" id="A0AA47M112"/>
<feature type="signal peptide" evidence="2">
    <location>
        <begin position="1"/>
        <end position="22"/>
    </location>
</feature>
<keyword evidence="5" id="KW-1185">Reference proteome</keyword>
<sequence length="276" mass="29747">MFGIPPRSIGLLLVVFTHTALTEYLLTMSGVGHNVILSCRSSVGSCSDVTWGHDTPSDSVANVVVMAGRFYMDSYCDLHIDNITQADVGRYWCSGNSYDFHSLSIITVSSVPTSGLVPGVNVTLHCRLLTVYGYGGCSTTDFRGVTLKWKDDIQQDSKPLIQRGSTCDVLLTVTIQRDITFSCQALVNDRVQSTVEVPVLLPDGVPSGYVVIAVAVGGCFAMMVMLALIEVKKKRKTNDQLVTHPERSPYVNTGVAAAAEDVTYADVSVPSRGTGR</sequence>
<keyword evidence="1" id="KW-0472">Membrane</keyword>
<dbReference type="PANTHER" id="PTHR11422">
    <property type="entry name" value="T-CELL SURFACE GLYCOPROTEIN CD4"/>
    <property type="match status" value="1"/>
</dbReference>
<dbReference type="GO" id="GO:0009897">
    <property type="term" value="C:external side of plasma membrane"/>
    <property type="evidence" value="ECO:0007669"/>
    <property type="project" value="TreeGrafter"/>
</dbReference>
<dbReference type="PANTHER" id="PTHR11422:SF5">
    <property type="entry name" value="DIVERSE IMMUNOGLOBULIN DOMAIN-CONTAINING PROTEIN 1.1 ISOFORM X1-RELATED"/>
    <property type="match status" value="1"/>
</dbReference>
<dbReference type="PROSITE" id="PS50835">
    <property type="entry name" value="IG_LIKE"/>
    <property type="match status" value="1"/>
</dbReference>
<dbReference type="InterPro" id="IPR007110">
    <property type="entry name" value="Ig-like_dom"/>
</dbReference>
<dbReference type="GO" id="GO:1990782">
    <property type="term" value="F:protein tyrosine kinase binding"/>
    <property type="evidence" value="ECO:0007669"/>
    <property type="project" value="TreeGrafter"/>
</dbReference>
<organism evidence="4 5">
    <name type="scientific">Merluccius polli</name>
    <name type="common">Benguela hake</name>
    <name type="synonym">Merluccius cadenati</name>
    <dbReference type="NCBI Taxonomy" id="89951"/>
    <lineage>
        <taxon>Eukaryota</taxon>
        <taxon>Metazoa</taxon>
        <taxon>Chordata</taxon>
        <taxon>Craniata</taxon>
        <taxon>Vertebrata</taxon>
        <taxon>Euteleostomi</taxon>
        <taxon>Actinopterygii</taxon>
        <taxon>Neopterygii</taxon>
        <taxon>Teleostei</taxon>
        <taxon>Neoteleostei</taxon>
        <taxon>Acanthomorphata</taxon>
        <taxon>Zeiogadaria</taxon>
        <taxon>Gadariae</taxon>
        <taxon>Gadiformes</taxon>
        <taxon>Gadoidei</taxon>
        <taxon>Merlucciidae</taxon>
        <taxon>Merluccius</taxon>
    </lineage>
</organism>
<dbReference type="GO" id="GO:0042289">
    <property type="term" value="F:MHC class II protein binding"/>
    <property type="evidence" value="ECO:0007669"/>
    <property type="project" value="TreeGrafter"/>
</dbReference>
<dbReference type="GO" id="GO:0042110">
    <property type="term" value="P:T cell activation"/>
    <property type="evidence" value="ECO:0007669"/>
    <property type="project" value="TreeGrafter"/>
</dbReference>
<accession>A0AA47M112</accession>
<evidence type="ECO:0000256" key="1">
    <source>
        <dbReference type="SAM" id="Phobius"/>
    </source>
</evidence>
<name>A0AA47M112_MERPO</name>
<feature type="chain" id="PRO_5041265830" description="Ig-like domain-containing protein" evidence="2">
    <location>
        <begin position="23"/>
        <end position="276"/>
    </location>
</feature>
<evidence type="ECO:0000313" key="4">
    <source>
        <dbReference type="EMBL" id="KAK0131655.1"/>
    </source>
</evidence>
<gene>
    <name evidence="4" type="ORF">N1851_033587</name>
</gene>
<evidence type="ECO:0000256" key="2">
    <source>
        <dbReference type="SAM" id="SignalP"/>
    </source>
</evidence>
<evidence type="ECO:0000259" key="3">
    <source>
        <dbReference type="PROSITE" id="PS50835"/>
    </source>
</evidence>
<dbReference type="Gene3D" id="2.60.40.10">
    <property type="entry name" value="Immunoglobulins"/>
    <property type="match status" value="1"/>
</dbReference>
<protein>
    <recommendedName>
        <fullName evidence="3">Ig-like domain-containing protein</fullName>
    </recommendedName>
</protein>
<evidence type="ECO:0000313" key="5">
    <source>
        <dbReference type="Proteomes" id="UP001174136"/>
    </source>
</evidence>
<keyword evidence="1" id="KW-0812">Transmembrane</keyword>
<dbReference type="SUPFAM" id="SSF48726">
    <property type="entry name" value="Immunoglobulin"/>
    <property type="match status" value="1"/>
</dbReference>
<keyword evidence="1" id="KW-1133">Transmembrane helix</keyword>
<comment type="caution">
    <text evidence="4">The sequence shown here is derived from an EMBL/GenBank/DDBJ whole genome shotgun (WGS) entry which is preliminary data.</text>
</comment>